<dbReference type="SUPFAM" id="SSF56784">
    <property type="entry name" value="HAD-like"/>
    <property type="match status" value="1"/>
</dbReference>
<evidence type="ECO:0000313" key="1">
    <source>
        <dbReference type="EMBL" id="KAF2746246.1"/>
    </source>
</evidence>
<dbReference type="Gene3D" id="1.10.150.240">
    <property type="entry name" value="Putative phosphatase, domain 2"/>
    <property type="match status" value="1"/>
</dbReference>
<dbReference type="SFLD" id="SFLDS00003">
    <property type="entry name" value="Haloacid_Dehalogenase"/>
    <property type="match status" value="1"/>
</dbReference>
<evidence type="ECO:0000313" key="2">
    <source>
        <dbReference type="Proteomes" id="UP000799440"/>
    </source>
</evidence>
<dbReference type="PANTHER" id="PTHR47829">
    <property type="entry name" value="HYDROLASE, PUTATIVE (AFU_ORTHOLOGUE AFUA_1G12880)-RELATED"/>
    <property type="match status" value="1"/>
</dbReference>
<dbReference type="Proteomes" id="UP000799440">
    <property type="component" value="Unassembled WGS sequence"/>
</dbReference>
<dbReference type="InterPro" id="IPR023198">
    <property type="entry name" value="PGP-like_dom2"/>
</dbReference>
<dbReference type="EMBL" id="MU006578">
    <property type="protein sequence ID" value="KAF2746246.1"/>
    <property type="molecule type" value="Genomic_DNA"/>
</dbReference>
<dbReference type="OrthoDB" id="1694274at2759"/>
<reference evidence="1" key="1">
    <citation type="journal article" date="2020" name="Stud. Mycol.">
        <title>101 Dothideomycetes genomes: a test case for predicting lifestyles and emergence of pathogens.</title>
        <authorList>
            <person name="Haridas S."/>
            <person name="Albert R."/>
            <person name="Binder M."/>
            <person name="Bloem J."/>
            <person name="Labutti K."/>
            <person name="Salamov A."/>
            <person name="Andreopoulos B."/>
            <person name="Baker S."/>
            <person name="Barry K."/>
            <person name="Bills G."/>
            <person name="Bluhm B."/>
            <person name="Cannon C."/>
            <person name="Castanera R."/>
            <person name="Culley D."/>
            <person name="Daum C."/>
            <person name="Ezra D."/>
            <person name="Gonzalez J."/>
            <person name="Henrissat B."/>
            <person name="Kuo A."/>
            <person name="Liang C."/>
            <person name="Lipzen A."/>
            <person name="Lutzoni F."/>
            <person name="Magnuson J."/>
            <person name="Mondo S."/>
            <person name="Nolan M."/>
            <person name="Ohm R."/>
            <person name="Pangilinan J."/>
            <person name="Park H.-J."/>
            <person name="Ramirez L."/>
            <person name="Alfaro M."/>
            <person name="Sun H."/>
            <person name="Tritt A."/>
            <person name="Yoshinaga Y."/>
            <person name="Zwiers L.-H."/>
            <person name="Turgeon B."/>
            <person name="Goodwin S."/>
            <person name="Spatafora J."/>
            <person name="Crous P."/>
            <person name="Grigoriev I."/>
        </authorList>
    </citation>
    <scope>NUCLEOTIDE SEQUENCE</scope>
    <source>
        <strain evidence="1">CBS 119925</strain>
    </source>
</reference>
<gene>
    <name evidence="1" type="ORF">M011DRAFT_468726</name>
</gene>
<dbReference type="InterPro" id="IPR052898">
    <property type="entry name" value="ACAD10-like"/>
</dbReference>
<proteinExistence type="predicted"/>
<dbReference type="InterPro" id="IPR036412">
    <property type="entry name" value="HAD-like_sf"/>
</dbReference>
<protein>
    <submittedName>
        <fullName evidence="1">HAD-like protein</fullName>
    </submittedName>
</protein>
<keyword evidence="2" id="KW-1185">Reference proteome</keyword>
<organism evidence="1 2">
    <name type="scientific">Sporormia fimetaria CBS 119925</name>
    <dbReference type="NCBI Taxonomy" id="1340428"/>
    <lineage>
        <taxon>Eukaryota</taxon>
        <taxon>Fungi</taxon>
        <taxon>Dikarya</taxon>
        <taxon>Ascomycota</taxon>
        <taxon>Pezizomycotina</taxon>
        <taxon>Dothideomycetes</taxon>
        <taxon>Pleosporomycetidae</taxon>
        <taxon>Pleosporales</taxon>
        <taxon>Sporormiaceae</taxon>
        <taxon>Sporormia</taxon>
    </lineage>
</organism>
<dbReference type="SFLD" id="SFLDG01129">
    <property type="entry name" value="C1.5:_HAD__Beta-PGM__Phosphata"/>
    <property type="match status" value="1"/>
</dbReference>
<sequence>MSPQPTKLPQPKALLFDIGGVCVISPFQAILDYEHENGIPIGWINFAIQKGPYDTGAWQLIERGEVELDDKWFLAFRDQLSVREHWVEFIQREREHGVAGVGEKGDEIPQVPAIDGKKLFWRMMRISRTPDPYMYPALLALRQHYPHIVLAALSNTVRFPTDILDDRGVLFTKDLTHPPDAKYTNLTPDISTCFDVFISSAHVGLRKPDPKAYELAVRECNRVAKEKGLEGEIKAGEVLFLDDIGVNLKGARKCGLRTLKVDLGRTREAVRELEEAVGGRLIEGEGKARL</sequence>
<dbReference type="Pfam" id="PF00702">
    <property type="entry name" value="Hydrolase"/>
    <property type="match status" value="1"/>
</dbReference>
<dbReference type="InterPro" id="IPR023214">
    <property type="entry name" value="HAD_sf"/>
</dbReference>
<dbReference type="PANTHER" id="PTHR47829:SF1">
    <property type="entry name" value="HAD FAMILY PHOSPHATASE"/>
    <property type="match status" value="1"/>
</dbReference>
<dbReference type="AlphaFoldDB" id="A0A6A6V8M4"/>
<accession>A0A6A6V8M4</accession>
<dbReference type="Gene3D" id="3.40.50.1000">
    <property type="entry name" value="HAD superfamily/HAD-like"/>
    <property type="match status" value="1"/>
</dbReference>
<name>A0A6A6V8M4_9PLEO</name>